<dbReference type="GO" id="GO:0046983">
    <property type="term" value="F:protein dimerization activity"/>
    <property type="evidence" value="ECO:0007669"/>
    <property type="project" value="InterPro"/>
</dbReference>
<dbReference type="GO" id="GO:0005634">
    <property type="term" value="C:nucleus"/>
    <property type="evidence" value="ECO:0007669"/>
    <property type="project" value="TreeGrafter"/>
</dbReference>
<dbReference type="PANTHER" id="PTHR13464:SF0">
    <property type="entry name" value="SAP30-BINDING PROTEIN"/>
    <property type="match status" value="1"/>
</dbReference>
<dbReference type="GO" id="GO:0006355">
    <property type="term" value="P:regulation of DNA-templated transcription"/>
    <property type="evidence" value="ECO:0007669"/>
    <property type="project" value="InterPro"/>
</dbReference>
<keyword evidence="3" id="KW-1185">Reference proteome</keyword>
<evidence type="ECO:0000313" key="4">
    <source>
        <dbReference type="WBParaSite" id="jg2592"/>
    </source>
</evidence>
<dbReference type="Proteomes" id="UP000887574">
    <property type="component" value="Unplaced"/>
</dbReference>
<dbReference type="SUPFAM" id="SSF53098">
    <property type="entry name" value="Ribonuclease H-like"/>
    <property type="match status" value="1"/>
</dbReference>
<name>A0A915E3W0_9BILA</name>
<dbReference type="InterPro" id="IPR012479">
    <property type="entry name" value="SAP30BP"/>
</dbReference>
<feature type="region of interest" description="Disordered" evidence="1">
    <location>
        <begin position="89"/>
        <end position="117"/>
    </location>
</feature>
<feature type="domain" description="HAT C-terminal dimerisation" evidence="2">
    <location>
        <begin position="329"/>
        <end position="384"/>
    </location>
</feature>
<reference evidence="4" key="1">
    <citation type="submission" date="2022-11" db="UniProtKB">
        <authorList>
            <consortium name="WormBaseParasite"/>
        </authorList>
    </citation>
    <scope>IDENTIFICATION</scope>
</reference>
<dbReference type="Pfam" id="PF05699">
    <property type="entry name" value="Dimer_Tnp_hAT"/>
    <property type="match status" value="1"/>
</dbReference>
<evidence type="ECO:0000313" key="3">
    <source>
        <dbReference type="Proteomes" id="UP000887574"/>
    </source>
</evidence>
<organism evidence="3 4">
    <name type="scientific">Ditylenchus dipsaci</name>
    <dbReference type="NCBI Taxonomy" id="166011"/>
    <lineage>
        <taxon>Eukaryota</taxon>
        <taxon>Metazoa</taxon>
        <taxon>Ecdysozoa</taxon>
        <taxon>Nematoda</taxon>
        <taxon>Chromadorea</taxon>
        <taxon>Rhabditida</taxon>
        <taxon>Tylenchina</taxon>
        <taxon>Tylenchomorpha</taxon>
        <taxon>Sphaerularioidea</taxon>
        <taxon>Anguinidae</taxon>
        <taxon>Anguininae</taxon>
        <taxon>Ditylenchus</taxon>
    </lineage>
</organism>
<feature type="region of interest" description="Disordered" evidence="1">
    <location>
        <begin position="496"/>
        <end position="515"/>
    </location>
</feature>
<dbReference type="Pfam" id="PF07818">
    <property type="entry name" value="HCNGP"/>
    <property type="match status" value="2"/>
</dbReference>
<dbReference type="InterPro" id="IPR008906">
    <property type="entry name" value="HATC_C_dom"/>
</dbReference>
<dbReference type="AlphaFoldDB" id="A0A915E3W0"/>
<dbReference type="InterPro" id="IPR012337">
    <property type="entry name" value="RNaseH-like_sf"/>
</dbReference>
<dbReference type="WBParaSite" id="jg2592">
    <property type="protein sequence ID" value="jg2592"/>
    <property type="gene ID" value="jg2592"/>
</dbReference>
<feature type="region of interest" description="Disordered" evidence="1">
    <location>
        <begin position="129"/>
        <end position="152"/>
    </location>
</feature>
<dbReference type="PANTHER" id="PTHR13464">
    <property type="entry name" value="TRANSCRIPTIONAL REGULATOR PROTEIN HCNGP"/>
    <property type="match status" value="1"/>
</dbReference>
<protein>
    <submittedName>
        <fullName evidence="4">HAT C-terminal dimerisation domain-containing protein</fullName>
    </submittedName>
</protein>
<feature type="compositionally biased region" description="Basic and acidic residues" evidence="1">
    <location>
        <begin position="142"/>
        <end position="152"/>
    </location>
</feature>
<evidence type="ECO:0000256" key="1">
    <source>
        <dbReference type="SAM" id="MobiDB-lite"/>
    </source>
</evidence>
<feature type="region of interest" description="Disordered" evidence="1">
    <location>
        <begin position="1"/>
        <end position="34"/>
    </location>
</feature>
<accession>A0A915E3W0</accession>
<sequence>MNNLNLVDYGPDSDEEEMEQSSPTISKVNEDQQSAKEGIERLNSILKTSSTTITVSSVPKQSSSMIISHSHSSLLAYSDVIDDFDEDFETHEQPSTTSASIMDSDCPPPPRRPSTTTTIKEGLNALKFRALGDDTDPGTPKSSEHVDSGGEEMKPVARTVTFPPSPPGACDPGIESRFADFFDKKARGMPMNDTIKKNKHFKNPAIYEFLVEKFKIDEKGSNFAKHVYDPHSFQKSDYFDALSEHQRQLQEKITSGESKKSHSSSHNVVSNDSKQRKSRFGNNYYQRREPFEISAVWGIDLFEKTYTTEVKRKECVKVIQRSDGSTKINEDYYPSLAKLARRYLSLPTTTVASEQLFSVARDMYDYRRSNLDPNRAEMLIFLNKSPSMLNYFYQNCERSLRAIVIYSANQMKDQEVPKMSPSSSGVCDPDRERNFAEYFKKKAQGKDMNEAIKKNKHFKNPALYEFLVEKYKIDEKGSNFPKEIFDPHAFSEDDYYDKLDEYQRQSHGKETSSKP</sequence>
<feature type="region of interest" description="Disordered" evidence="1">
    <location>
        <begin position="249"/>
        <end position="281"/>
    </location>
</feature>
<evidence type="ECO:0000259" key="2">
    <source>
        <dbReference type="Pfam" id="PF05699"/>
    </source>
</evidence>
<proteinExistence type="predicted"/>